<feature type="transmembrane region" description="Helical" evidence="1">
    <location>
        <begin position="79"/>
        <end position="96"/>
    </location>
</feature>
<dbReference type="GeneID" id="68918492"/>
<name>B6IM96_CAEBR</name>
<reference evidence="2 3" key="1">
    <citation type="journal article" date="2003" name="PLoS Biol.">
        <title>The genome sequence of Caenorhabditis briggsae: a platform for comparative genomics.</title>
        <authorList>
            <person name="Stein L.D."/>
            <person name="Bao Z."/>
            <person name="Blasiar D."/>
            <person name="Blumenthal T."/>
            <person name="Brent M.R."/>
            <person name="Chen N."/>
            <person name="Chinwalla A."/>
            <person name="Clarke L."/>
            <person name="Clee C."/>
            <person name="Coghlan A."/>
            <person name="Coulson A."/>
            <person name="D'Eustachio P."/>
            <person name="Fitch D.H."/>
            <person name="Fulton L.A."/>
            <person name="Fulton R.E."/>
            <person name="Griffiths-Jones S."/>
            <person name="Harris T.W."/>
            <person name="Hillier L.W."/>
            <person name="Kamath R."/>
            <person name="Kuwabara P.E."/>
            <person name="Mardis E.R."/>
            <person name="Marra M.A."/>
            <person name="Miner T.L."/>
            <person name="Minx P."/>
            <person name="Mullikin J.C."/>
            <person name="Plumb R.W."/>
            <person name="Rogers J."/>
            <person name="Schein J.E."/>
            <person name="Sohrmann M."/>
            <person name="Spieth J."/>
            <person name="Stajich J.E."/>
            <person name="Wei C."/>
            <person name="Willey D."/>
            <person name="Wilson R.K."/>
            <person name="Durbin R."/>
            <person name="Waterston R.H."/>
        </authorList>
    </citation>
    <scope>NUCLEOTIDE SEQUENCE [LARGE SCALE GENOMIC DNA]</scope>
    <source>
        <strain evidence="2 3">AF16</strain>
    </source>
</reference>
<dbReference type="Proteomes" id="UP000008549">
    <property type="component" value="Unassembled WGS sequence"/>
</dbReference>
<dbReference type="KEGG" id="cbr:CBG_27032"/>
<keyword evidence="3" id="KW-1185">Reference proteome</keyword>
<evidence type="ECO:0000256" key="1">
    <source>
        <dbReference type="SAM" id="Phobius"/>
    </source>
</evidence>
<accession>B6IM96</accession>
<protein>
    <submittedName>
        <fullName evidence="2">Protein CBG27032</fullName>
    </submittedName>
</protein>
<dbReference type="STRING" id="6238.B6IM96"/>
<proteinExistence type="predicted"/>
<evidence type="ECO:0000313" key="3">
    <source>
        <dbReference type="Proteomes" id="UP000008549"/>
    </source>
</evidence>
<dbReference type="RefSeq" id="XP_045100583.1">
    <property type="nucleotide sequence ID" value="XM_045237410.1"/>
</dbReference>
<gene>
    <name evidence="2 4" type="ORF">CBG27032</name>
    <name evidence="2" type="ORF">CBG_27032</name>
</gene>
<keyword evidence="1" id="KW-0472">Membrane</keyword>
<sequence length="101" mass="11636">MRNNNNENEVEENGNNFLMVPVSRPLHLDTTMLPSRPTSPYTMVGLKWAWLTEKAYLRKRGSRSNLTVRKKNITMQKKIVVSLCPLSFSATLLWNTNVLKT</sequence>
<evidence type="ECO:0000313" key="4">
    <source>
        <dbReference type="WormBase" id="CBG27032a"/>
    </source>
</evidence>
<dbReference type="AlphaFoldDB" id="B6IM96"/>
<dbReference type="CTD" id="68918492"/>
<reference evidence="2 3" key="2">
    <citation type="journal article" date="2011" name="PLoS Genet.">
        <title>Caenorhabditis briggsae recombinant inbred line genotypes reveal inter-strain incompatibility and the evolution of recombination.</title>
        <authorList>
            <person name="Ross J.A."/>
            <person name="Koboldt D.C."/>
            <person name="Staisch J.E."/>
            <person name="Chamberlin H.M."/>
            <person name="Gupta B.P."/>
            <person name="Miller R.D."/>
            <person name="Baird S.E."/>
            <person name="Haag E.S."/>
        </authorList>
    </citation>
    <scope>NUCLEOTIDE SEQUENCE [LARGE SCALE GENOMIC DNA]</scope>
    <source>
        <strain evidence="2 3">AF16</strain>
    </source>
</reference>
<evidence type="ECO:0000313" key="2">
    <source>
        <dbReference type="EMBL" id="CAS01026.1"/>
    </source>
</evidence>
<dbReference type="HOGENOM" id="CLU_2294186_0_0_1"/>
<dbReference type="EMBL" id="HE601533">
    <property type="protein sequence ID" value="CAS01026.1"/>
    <property type="molecule type" value="Genomic_DNA"/>
</dbReference>
<dbReference type="WormBase" id="CBG27032a">
    <property type="protein sequence ID" value="CBP20629"/>
    <property type="gene ID" value="WBGene00088446"/>
</dbReference>
<dbReference type="InParanoid" id="B6IM96"/>
<organism evidence="2 3">
    <name type="scientific">Caenorhabditis briggsae</name>
    <dbReference type="NCBI Taxonomy" id="6238"/>
    <lineage>
        <taxon>Eukaryota</taxon>
        <taxon>Metazoa</taxon>
        <taxon>Ecdysozoa</taxon>
        <taxon>Nematoda</taxon>
        <taxon>Chromadorea</taxon>
        <taxon>Rhabditida</taxon>
        <taxon>Rhabditina</taxon>
        <taxon>Rhabditomorpha</taxon>
        <taxon>Rhabditoidea</taxon>
        <taxon>Rhabditidae</taxon>
        <taxon>Peloderinae</taxon>
        <taxon>Caenorhabditis</taxon>
    </lineage>
</organism>
<keyword evidence="1" id="KW-0812">Transmembrane</keyword>
<keyword evidence="1" id="KW-1133">Transmembrane helix</keyword>